<dbReference type="RefSeq" id="WP_380829502.1">
    <property type="nucleotide sequence ID" value="NZ_JBHTCG010000020.1"/>
</dbReference>
<evidence type="ECO:0000256" key="4">
    <source>
        <dbReference type="ARBA" id="ARBA00022692"/>
    </source>
</evidence>
<evidence type="ECO:0000256" key="6">
    <source>
        <dbReference type="ARBA" id="ARBA00023136"/>
    </source>
</evidence>
<keyword evidence="3" id="KW-1003">Cell membrane</keyword>
<evidence type="ECO:0000313" key="10">
    <source>
        <dbReference type="Proteomes" id="UP001596496"/>
    </source>
</evidence>
<dbReference type="PANTHER" id="PTHR30193:SF37">
    <property type="entry name" value="INNER MEMBRANE ABC TRANSPORTER PERMEASE PROTEIN YCJO"/>
    <property type="match status" value="1"/>
</dbReference>
<dbReference type="Pfam" id="PF00528">
    <property type="entry name" value="BPD_transp_1"/>
    <property type="match status" value="1"/>
</dbReference>
<evidence type="ECO:0000256" key="3">
    <source>
        <dbReference type="ARBA" id="ARBA00022475"/>
    </source>
</evidence>
<feature type="transmembrane region" description="Helical" evidence="7">
    <location>
        <begin position="178"/>
        <end position="202"/>
    </location>
</feature>
<name>A0ABW2P8B0_9ACTN</name>
<organism evidence="9 10">
    <name type="scientific">Sphaerisporangium rhizosphaerae</name>
    <dbReference type="NCBI Taxonomy" id="2269375"/>
    <lineage>
        <taxon>Bacteria</taxon>
        <taxon>Bacillati</taxon>
        <taxon>Actinomycetota</taxon>
        <taxon>Actinomycetes</taxon>
        <taxon>Streptosporangiales</taxon>
        <taxon>Streptosporangiaceae</taxon>
        <taxon>Sphaerisporangium</taxon>
    </lineage>
</organism>
<dbReference type="InterPro" id="IPR035906">
    <property type="entry name" value="MetI-like_sf"/>
</dbReference>
<dbReference type="SUPFAM" id="SSF160964">
    <property type="entry name" value="MalF N-terminal region-like"/>
    <property type="match status" value="1"/>
</dbReference>
<dbReference type="PROSITE" id="PS50928">
    <property type="entry name" value="ABC_TM1"/>
    <property type="match status" value="1"/>
</dbReference>
<comment type="subcellular location">
    <subcellularLocation>
        <location evidence="1 7">Cell membrane</location>
        <topology evidence="1 7">Multi-pass membrane protein</topology>
    </subcellularLocation>
</comment>
<evidence type="ECO:0000256" key="1">
    <source>
        <dbReference type="ARBA" id="ARBA00004651"/>
    </source>
</evidence>
<keyword evidence="6 7" id="KW-0472">Membrane</keyword>
<feature type="transmembrane region" description="Helical" evidence="7">
    <location>
        <begin position="129"/>
        <end position="149"/>
    </location>
</feature>
<dbReference type="Proteomes" id="UP001596496">
    <property type="component" value="Unassembled WGS sequence"/>
</dbReference>
<dbReference type="InterPro" id="IPR000515">
    <property type="entry name" value="MetI-like"/>
</dbReference>
<sequence>MQTLAGPARSPVVPPAAREKRRLPAGVRSWLPWLFITPNLLGLIAFTLGPMLAGLGIAFTKWNVLSGLGGIEWVGLDNFADLFADPKFWKALGRTVFFAGLGVPLSIAFGLLLALALNRPLAGRAALRVVFFVPSMVNTVAIGMVWLLVLNPSAGLLNQALRFLGLSEPPTWLVSEDWALPALVLVQVWAGMGYQAVIYLAALQELPQDLHEAAMIDGAGAWRRFRTVTWPSLMPTTTFLGITSFISTSQGFGLIAFLTGGGPGDSTTVLAYYMYQSGFQAYKFGYAAAIGVVTFAAVLLLTLLMWRFQKGRGLYT</sequence>
<proteinExistence type="inferred from homology"/>
<evidence type="ECO:0000256" key="7">
    <source>
        <dbReference type="RuleBase" id="RU363032"/>
    </source>
</evidence>
<dbReference type="PANTHER" id="PTHR30193">
    <property type="entry name" value="ABC TRANSPORTER PERMEASE PROTEIN"/>
    <property type="match status" value="1"/>
</dbReference>
<keyword evidence="4 7" id="KW-0812">Transmembrane</keyword>
<accession>A0ABW2P8B0</accession>
<evidence type="ECO:0000313" key="9">
    <source>
        <dbReference type="EMBL" id="MFC7385599.1"/>
    </source>
</evidence>
<feature type="domain" description="ABC transmembrane type-1" evidence="8">
    <location>
        <begin position="92"/>
        <end position="305"/>
    </location>
</feature>
<dbReference type="EMBL" id="JBHTCG010000020">
    <property type="protein sequence ID" value="MFC7385599.1"/>
    <property type="molecule type" value="Genomic_DNA"/>
</dbReference>
<keyword evidence="5 7" id="KW-1133">Transmembrane helix</keyword>
<feature type="transmembrane region" description="Helical" evidence="7">
    <location>
        <begin position="30"/>
        <end position="59"/>
    </location>
</feature>
<dbReference type="InterPro" id="IPR051393">
    <property type="entry name" value="ABC_transporter_permease"/>
</dbReference>
<protein>
    <submittedName>
        <fullName evidence="9">Carbohydrate ABC transporter permease</fullName>
    </submittedName>
</protein>
<gene>
    <name evidence="9" type="ORF">ACFQSB_25565</name>
</gene>
<dbReference type="Gene3D" id="1.10.3720.10">
    <property type="entry name" value="MetI-like"/>
    <property type="match status" value="1"/>
</dbReference>
<feature type="transmembrane region" description="Helical" evidence="7">
    <location>
        <begin position="284"/>
        <end position="306"/>
    </location>
</feature>
<comment type="similarity">
    <text evidence="7">Belongs to the binding-protein-dependent transport system permease family.</text>
</comment>
<evidence type="ECO:0000259" key="8">
    <source>
        <dbReference type="PROSITE" id="PS50928"/>
    </source>
</evidence>
<comment type="caution">
    <text evidence="9">The sequence shown here is derived from an EMBL/GenBank/DDBJ whole genome shotgun (WGS) entry which is preliminary data.</text>
</comment>
<reference evidence="10" key="1">
    <citation type="journal article" date="2019" name="Int. J. Syst. Evol. Microbiol.">
        <title>The Global Catalogue of Microorganisms (GCM) 10K type strain sequencing project: providing services to taxonomists for standard genome sequencing and annotation.</title>
        <authorList>
            <consortium name="The Broad Institute Genomics Platform"/>
            <consortium name="The Broad Institute Genome Sequencing Center for Infectious Disease"/>
            <person name="Wu L."/>
            <person name="Ma J."/>
        </authorList>
    </citation>
    <scope>NUCLEOTIDE SEQUENCE [LARGE SCALE GENOMIC DNA]</scope>
    <source>
        <strain evidence="10">CECT 7649</strain>
    </source>
</reference>
<evidence type="ECO:0000256" key="2">
    <source>
        <dbReference type="ARBA" id="ARBA00022448"/>
    </source>
</evidence>
<dbReference type="SUPFAM" id="SSF161098">
    <property type="entry name" value="MetI-like"/>
    <property type="match status" value="1"/>
</dbReference>
<evidence type="ECO:0000256" key="5">
    <source>
        <dbReference type="ARBA" id="ARBA00022989"/>
    </source>
</evidence>
<keyword evidence="2 7" id="KW-0813">Transport</keyword>
<keyword evidence="10" id="KW-1185">Reference proteome</keyword>
<feature type="transmembrane region" description="Helical" evidence="7">
    <location>
        <begin position="96"/>
        <end position="117"/>
    </location>
</feature>
<dbReference type="CDD" id="cd06261">
    <property type="entry name" value="TM_PBP2"/>
    <property type="match status" value="1"/>
</dbReference>